<keyword evidence="6 9" id="KW-0732">Signal</keyword>
<dbReference type="InterPro" id="IPR042186">
    <property type="entry name" value="FimD_plug_dom"/>
</dbReference>
<evidence type="ECO:0000256" key="4">
    <source>
        <dbReference type="ARBA" id="ARBA00022452"/>
    </source>
</evidence>
<proteinExistence type="inferred from homology"/>
<evidence type="ECO:0000256" key="2">
    <source>
        <dbReference type="ARBA" id="ARBA00008064"/>
    </source>
</evidence>
<evidence type="ECO:0000256" key="1">
    <source>
        <dbReference type="ARBA" id="ARBA00004571"/>
    </source>
</evidence>
<dbReference type="Proteomes" id="UP001282336">
    <property type="component" value="Unassembled WGS sequence"/>
</dbReference>
<feature type="domain" description="PapC-like C-terminal" evidence="10">
    <location>
        <begin position="724"/>
        <end position="786"/>
    </location>
</feature>
<dbReference type="InterPro" id="IPR000015">
    <property type="entry name" value="Fimb_usher"/>
</dbReference>
<protein>
    <submittedName>
        <fullName evidence="12">Fimbrial biogenesis usher protein</fullName>
    </submittedName>
</protein>
<evidence type="ECO:0000256" key="8">
    <source>
        <dbReference type="ARBA" id="ARBA00023237"/>
    </source>
</evidence>
<comment type="similarity">
    <text evidence="2">Belongs to the fimbrial export usher family.</text>
</comment>
<feature type="domain" description="PapC N-terminal" evidence="11">
    <location>
        <begin position="35"/>
        <end position="166"/>
    </location>
</feature>
<feature type="chain" id="PRO_5042526601" evidence="9">
    <location>
        <begin position="32"/>
        <end position="804"/>
    </location>
</feature>
<dbReference type="Pfam" id="PF13954">
    <property type="entry name" value="PapC_N"/>
    <property type="match status" value="1"/>
</dbReference>
<dbReference type="PANTHER" id="PTHR30451:SF8">
    <property type="entry name" value="FIMBRIAL USHER PROTEIN"/>
    <property type="match status" value="1"/>
</dbReference>
<evidence type="ECO:0000256" key="3">
    <source>
        <dbReference type="ARBA" id="ARBA00022448"/>
    </source>
</evidence>
<dbReference type="Pfam" id="PF13953">
    <property type="entry name" value="PapC_C"/>
    <property type="match status" value="1"/>
</dbReference>
<dbReference type="SUPFAM" id="SSF141729">
    <property type="entry name" value="FimD N-terminal domain-like"/>
    <property type="match status" value="1"/>
</dbReference>
<feature type="signal peptide" evidence="9">
    <location>
        <begin position="1"/>
        <end position="31"/>
    </location>
</feature>
<dbReference type="Gene3D" id="2.60.40.2610">
    <property type="entry name" value="Outer membrane usher protein FimD, plug domain"/>
    <property type="match status" value="1"/>
</dbReference>
<evidence type="ECO:0000259" key="10">
    <source>
        <dbReference type="Pfam" id="PF13953"/>
    </source>
</evidence>
<dbReference type="Gene3D" id="2.60.40.2070">
    <property type="match status" value="1"/>
</dbReference>
<keyword evidence="4" id="KW-1134">Transmembrane beta strand</keyword>
<keyword evidence="8" id="KW-0998">Cell outer membrane</keyword>
<comment type="subcellular location">
    <subcellularLocation>
        <location evidence="1">Cell outer membrane</location>
        <topology evidence="1">Multi-pass membrane protein</topology>
    </subcellularLocation>
</comment>
<dbReference type="RefSeq" id="WP_319630299.1">
    <property type="nucleotide sequence ID" value="NZ_JAWXRB010000045.1"/>
</dbReference>
<dbReference type="Pfam" id="PF00577">
    <property type="entry name" value="Usher"/>
    <property type="match status" value="1"/>
</dbReference>
<dbReference type="PANTHER" id="PTHR30451">
    <property type="entry name" value="OUTER MEMBRANE USHER PROTEIN"/>
    <property type="match status" value="1"/>
</dbReference>
<evidence type="ECO:0000256" key="5">
    <source>
        <dbReference type="ARBA" id="ARBA00022692"/>
    </source>
</evidence>
<dbReference type="InterPro" id="IPR025885">
    <property type="entry name" value="PapC_N"/>
</dbReference>
<dbReference type="Gene3D" id="2.60.40.3110">
    <property type="match status" value="1"/>
</dbReference>
<evidence type="ECO:0000259" key="11">
    <source>
        <dbReference type="Pfam" id="PF13954"/>
    </source>
</evidence>
<reference evidence="12" key="1">
    <citation type="submission" date="2023-11" db="EMBL/GenBank/DDBJ databases">
        <title>Scandinavium wanjuensis sp. nov., isolated from lettuce South Korea.</title>
        <authorList>
            <person name="Park J."/>
            <person name="Park S."/>
            <person name="Oh K.K."/>
            <person name="Cho G.S."/>
            <person name="Franz C.M.A.P."/>
        </authorList>
    </citation>
    <scope>NUCLEOTIDE SEQUENCE</scope>
    <source>
        <strain evidence="12">V105_12</strain>
    </source>
</reference>
<dbReference type="NCBIfam" id="NF011832">
    <property type="entry name" value="PRK15304.1"/>
    <property type="match status" value="1"/>
</dbReference>
<organism evidence="12 13">
    <name type="scientific">Scandinavium lactucae</name>
    <dbReference type="NCBI Taxonomy" id="3095028"/>
    <lineage>
        <taxon>Bacteria</taxon>
        <taxon>Pseudomonadati</taxon>
        <taxon>Pseudomonadota</taxon>
        <taxon>Gammaproteobacteria</taxon>
        <taxon>Enterobacterales</taxon>
        <taxon>Enterobacteriaceae</taxon>
        <taxon>Scandinavium</taxon>
    </lineage>
</organism>
<name>A0AAJ2S5D3_9ENTR</name>
<dbReference type="GO" id="GO:0009297">
    <property type="term" value="P:pilus assembly"/>
    <property type="evidence" value="ECO:0007669"/>
    <property type="project" value="InterPro"/>
</dbReference>
<evidence type="ECO:0000256" key="9">
    <source>
        <dbReference type="SAM" id="SignalP"/>
    </source>
</evidence>
<evidence type="ECO:0000313" key="13">
    <source>
        <dbReference type="Proteomes" id="UP001282336"/>
    </source>
</evidence>
<accession>A0AAJ2S5D3</accession>
<keyword evidence="3" id="KW-0813">Transport</keyword>
<dbReference type="GO" id="GO:0015473">
    <property type="term" value="F:fimbrial usher porin activity"/>
    <property type="evidence" value="ECO:0007669"/>
    <property type="project" value="InterPro"/>
</dbReference>
<dbReference type="Gene3D" id="3.10.20.410">
    <property type="match status" value="1"/>
</dbReference>
<dbReference type="InterPro" id="IPR043142">
    <property type="entry name" value="PapC-like_C_sf"/>
</dbReference>
<comment type="caution">
    <text evidence="12">The sequence shown here is derived from an EMBL/GenBank/DDBJ whole genome shotgun (WGS) entry which is preliminary data.</text>
</comment>
<evidence type="ECO:0000256" key="7">
    <source>
        <dbReference type="ARBA" id="ARBA00023136"/>
    </source>
</evidence>
<keyword evidence="7" id="KW-0472">Membrane</keyword>
<keyword evidence="5" id="KW-0812">Transmembrane</keyword>
<dbReference type="InterPro" id="IPR037224">
    <property type="entry name" value="PapC_N_sf"/>
</dbReference>
<gene>
    <name evidence="12" type="ORF">SIL20_20420</name>
</gene>
<dbReference type="EMBL" id="JAWXRC010000042">
    <property type="protein sequence ID" value="MDX6033870.1"/>
    <property type="molecule type" value="Genomic_DNA"/>
</dbReference>
<dbReference type="InterPro" id="IPR025949">
    <property type="entry name" value="PapC-like_C"/>
</dbReference>
<evidence type="ECO:0000313" key="12">
    <source>
        <dbReference type="EMBL" id="MDX6033870.1"/>
    </source>
</evidence>
<evidence type="ECO:0000256" key="6">
    <source>
        <dbReference type="ARBA" id="ARBA00022729"/>
    </source>
</evidence>
<dbReference type="AlphaFoldDB" id="A0AAJ2S5D3"/>
<dbReference type="GO" id="GO:0009279">
    <property type="term" value="C:cell outer membrane"/>
    <property type="evidence" value="ECO:0007669"/>
    <property type="project" value="UniProtKB-SubCell"/>
</dbReference>
<sequence length="804" mass="86227">MKTLPTLLCGNRVLNKILLPVIIVFSASVSAKDVTFDSDILKLRGVDSSVNTYFAKEAKYLPGTHSVSLKVNGKDKGTLAVRFGPEGELCVDNDFLSAAGLLPIDDPGPQACHDYRINFPNVTITPLPNNESLLLVVPQEALNNSLNSMPANVQHGGTAGVLNYNVFGVHNQYAGGSSDYRQLSLDGGINIADWLLRSSYLITDNDDTVSANSLFTYVAHTFVDQKLQLQAGQVNAVSGLFSGAPINGLQLTPASALIAGDSGVAVRGIARSPQARVEVRQTGQLIYSTLVPAGPFVLESVPVVRTNTDLDVTVVETDGSSSQFVIPSSTLRATRLARPQGLSVSFGQVRDVDSDYAPPLVANLSDGWRLSPNFTLTASGVAAADYQAMGSELNYLPLENLSFSGSVLASRETFGDATRGTKSEISTSYSPVKSVSVSLSAAKYSDDYRELTDALNDDYTSYQSSYNASVSWDRSALGVFALTYSLNKGQDADTDSRYVSASWGKTFKYATVQVNWQSQVGSSDPEQKDEDLLYVTMSIPFGEQSISTHYRQQGDDRTAGISTSGSISQNTAYSISADHNLEDNSDSFNGSVNSNLHYTQLNVGAGSGSNHQRNYNMTLSGGMVAHDNGLTFSPYAVKDTFAIAQLSAPVSGIEIATPQGNVWTDAWGQAVVPGMPLYRNARIEINANSLPQSMDLANGTKVIAAGHGSVSKLGFKVLNSRRVMIQVKNADGSLLKKGSTVVDDKGQYIVTAVDDGQVFLSEADDVSALFVIDDDGQRQCQIHWKLADMQDKDAFYELTQGQCR</sequence>